<accession>A0AAE3AU58</accession>
<proteinExistence type="predicted"/>
<keyword evidence="4" id="KW-0378">Hydrolase</keyword>
<dbReference type="GO" id="GO:0005975">
    <property type="term" value="P:carbohydrate metabolic process"/>
    <property type="evidence" value="ECO:0007669"/>
    <property type="project" value="InterPro"/>
</dbReference>
<dbReference type="PANTHER" id="PTHR43465">
    <property type="entry name" value="DUF1680 DOMAIN PROTEIN (AFU_ORTHOLOGUE AFUA_1G08910)"/>
    <property type="match status" value="1"/>
</dbReference>
<dbReference type="Proteomes" id="UP001199355">
    <property type="component" value="Unassembled WGS sequence"/>
</dbReference>
<dbReference type="InterPro" id="IPR049046">
    <property type="entry name" value="Beta-AFase-like_GH127_middle"/>
</dbReference>
<dbReference type="GO" id="GO:0016787">
    <property type="term" value="F:hydrolase activity"/>
    <property type="evidence" value="ECO:0007669"/>
    <property type="project" value="UniProtKB-KW"/>
</dbReference>
<dbReference type="SUPFAM" id="SSF48208">
    <property type="entry name" value="Six-hairpin glycosidases"/>
    <property type="match status" value="1"/>
</dbReference>
<evidence type="ECO:0000259" key="1">
    <source>
        <dbReference type="Pfam" id="PF07944"/>
    </source>
</evidence>
<dbReference type="Pfam" id="PF07944">
    <property type="entry name" value="Beta-AFase-like_GH127_cat"/>
    <property type="match status" value="1"/>
</dbReference>
<protein>
    <submittedName>
        <fullName evidence="4">Glycoside hydrolase family 127 protein</fullName>
    </submittedName>
</protein>
<evidence type="ECO:0000313" key="4">
    <source>
        <dbReference type="EMBL" id="MCC2166886.1"/>
    </source>
</evidence>
<gene>
    <name evidence="4" type="ORF">LKD45_04080</name>
</gene>
<reference evidence="4 5" key="1">
    <citation type="submission" date="2021-10" db="EMBL/GenBank/DDBJ databases">
        <title>Anaerobic single-cell dispensing facilitates the cultivation of human gut bacteria.</title>
        <authorList>
            <person name="Afrizal A."/>
        </authorList>
    </citation>
    <scope>NUCLEOTIDE SEQUENCE [LARGE SCALE GENOMIC DNA]</scope>
    <source>
        <strain evidence="4 5">CLA-AA-H244</strain>
    </source>
</reference>
<dbReference type="InterPro" id="IPR008928">
    <property type="entry name" value="6-hairpin_glycosidase_sf"/>
</dbReference>
<evidence type="ECO:0000259" key="2">
    <source>
        <dbReference type="Pfam" id="PF20736"/>
    </source>
</evidence>
<evidence type="ECO:0000259" key="3">
    <source>
        <dbReference type="Pfam" id="PF20737"/>
    </source>
</evidence>
<dbReference type="Pfam" id="PF20737">
    <property type="entry name" value="Glyco_hydro127C"/>
    <property type="match status" value="1"/>
</dbReference>
<dbReference type="Pfam" id="PF20736">
    <property type="entry name" value="Glyco_hydro127M"/>
    <property type="match status" value="1"/>
</dbReference>
<dbReference type="InterPro" id="IPR049174">
    <property type="entry name" value="Beta-AFase-like"/>
</dbReference>
<dbReference type="EMBL" id="JAJEQF010000006">
    <property type="protein sequence ID" value="MCC2166886.1"/>
    <property type="molecule type" value="Genomic_DNA"/>
</dbReference>
<dbReference type="InterPro" id="IPR012878">
    <property type="entry name" value="Beta-AFase-like_GH127_cat"/>
</dbReference>
<evidence type="ECO:0000313" key="5">
    <source>
        <dbReference type="Proteomes" id="UP001199355"/>
    </source>
</evidence>
<feature type="domain" description="Non-reducing end beta-L-arabinofuranosidase-like GH127 C-terminal" evidence="3">
    <location>
        <begin position="559"/>
        <end position="674"/>
    </location>
</feature>
<dbReference type="PANTHER" id="PTHR43465:SF2">
    <property type="entry name" value="DUF1680 DOMAIN PROTEIN (AFU_ORTHOLOGUE AFUA_1G08910)"/>
    <property type="match status" value="1"/>
</dbReference>
<feature type="domain" description="Non-reducing end beta-L-arabinofuranosidase-like GH127 middle" evidence="2">
    <location>
        <begin position="465"/>
        <end position="557"/>
    </location>
</feature>
<name>A0AAE3AU58_9FIRM</name>
<sequence>MDKHNYSTPVSLKNIQVTDTFWKGEMELVRKEVIPYQWDALNDRVEGAAPSFCMHNFKAAGKLNREKKEKGNTFIAPKYTFRGFEVLPEDPKQLKDDEFYGFVFQDSDFSKWIEAVGYSLTQHPDPELEKIADGAIDIVCAAQQDDGYLDTYYILSGRDATFTNLKDHHELYCFGHLIEGAVAYFQATGKDKLLKAAERFADYVAANFGTEEGKLHGYPGHEIAEMALVRLYELTGKEKYLNLARYFVDERGKRPYYFDQEHPEEVKKGHEDELRYFYNQAHLPVRKQDEAFGHSVRAVYLYSGMADVARLTGDETLYGACRRLWDNITEKKMYVTGGIGSTHLGEAFTYAYDLPNDTAYAETCASIGLVFFARRMLEIAPEARYANVMERALYNGVLSGMALDGKSFFYVNPLEVLPEACHKDERKFHVKPVRQKWFGCACCPPNLARLLSSIGSYAYTENEDTLFLHLYMGSTLEKKIGEKTADIRVESNFPWEGDVKITIRAKDTGLKLALRIPDWCSRYELDGFTGGTEEKDGYLYLQKDWGEEEEFTLHFPMEVRMIAAKEAVREDIGKVAVMRGPVVYCLEETDNGKDLQKLLIDPELNVTVSDGNICGTPVKKLTAAGFRQLDTHIEKESEALYHVWKKPEFEKAELSYIPYYTWANRGENEMQVWTRVRD</sequence>
<dbReference type="InterPro" id="IPR049049">
    <property type="entry name" value="Beta-AFase-like_GH127_C"/>
</dbReference>
<comment type="caution">
    <text evidence="4">The sequence shown here is derived from an EMBL/GenBank/DDBJ whole genome shotgun (WGS) entry which is preliminary data.</text>
</comment>
<dbReference type="RefSeq" id="WP_308727838.1">
    <property type="nucleotide sequence ID" value="NZ_JAJEQF010000006.1"/>
</dbReference>
<dbReference type="Gene3D" id="1.50.10.20">
    <property type="match status" value="1"/>
</dbReference>
<dbReference type="AlphaFoldDB" id="A0AAE3AU58"/>
<keyword evidence="5" id="KW-1185">Reference proteome</keyword>
<organism evidence="4 5">
    <name type="scientific">Gallintestinimicrobium propionicum</name>
    <dbReference type="NCBI Taxonomy" id="2981770"/>
    <lineage>
        <taxon>Bacteria</taxon>
        <taxon>Bacillati</taxon>
        <taxon>Bacillota</taxon>
        <taxon>Clostridia</taxon>
        <taxon>Lachnospirales</taxon>
        <taxon>Lachnospiraceae</taxon>
        <taxon>Gallintestinimicrobium</taxon>
    </lineage>
</organism>
<feature type="domain" description="Non-reducing end beta-L-arabinofuranosidase-like GH127 catalytic" evidence="1">
    <location>
        <begin position="14"/>
        <end position="455"/>
    </location>
</feature>